<dbReference type="FunFam" id="2.60.40.2660:FF:000001">
    <property type="entry name" value="Ankyrin-3 isoform 2"/>
    <property type="match status" value="1"/>
</dbReference>
<keyword evidence="3" id="KW-1003">Cell membrane</keyword>
<feature type="repeat" description="ANK" evidence="15">
    <location>
        <begin position="266"/>
        <end position="298"/>
    </location>
</feature>
<dbReference type="Gene3D" id="2.60.40.2660">
    <property type="match status" value="1"/>
</dbReference>
<feature type="repeat" description="ANK" evidence="15">
    <location>
        <begin position="530"/>
        <end position="562"/>
    </location>
</feature>
<accession>A0A6P6BNL0</accession>
<evidence type="ECO:0000256" key="8">
    <source>
        <dbReference type="ARBA" id="ARBA00023043"/>
    </source>
</evidence>
<evidence type="ECO:0000259" key="18">
    <source>
        <dbReference type="PROSITE" id="PS51145"/>
    </source>
</evidence>
<dbReference type="InterPro" id="IPR011029">
    <property type="entry name" value="DEATH-like_dom_sf"/>
</dbReference>
<feature type="domain" description="Death" evidence="17">
    <location>
        <begin position="1374"/>
        <end position="1458"/>
    </location>
</feature>
<dbReference type="InterPro" id="IPR000906">
    <property type="entry name" value="ZU5_dom"/>
</dbReference>
<feature type="region of interest" description="Disordered" evidence="16">
    <location>
        <begin position="1871"/>
        <end position="1906"/>
    </location>
</feature>
<dbReference type="PANTHER" id="PTHR24123">
    <property type="entry name" value="ANKYRIN REPEAT-CONTAINING"/>
    <property type="match status" value="1"/>
</dbReference>
<reference evidence="20" key="1">
    <citation type="submission" date="2025-08" db="UniProtKB">
        <authorList>
            <consortium name="RefSeq"/>
        </authorList>
    </citation>
    <scope>IDENTIFICATION</scope>
    <source>
        <tissue evidence="20">Kidney</tissue>
    </source>
</reference>
<evidence type="ECO:0000256" key="15">
    <source>
        <dbReference type="PROSITE-ProRule" id="PRU00023"/>
    </source>
</evidence>
<name>A0A6P6BNL0_PTEVA</name>
<evidence type="ECO:0000256" key="9">
    <source>
        <dbReference type="ARBA" id="ARBA00023136"/>
    </source>
</evidence>
<evidence type="ECO:0000256" key="7">
    <source>
        <dbReference type="ARBA" id="ARBA00023018"/>
    </source>
</evidence>
<feature type="repeat" description="ANK" evidence="15">
    <location>
        <begin position="563"/>
        <end position="595"/>
    </location>
</feature>
<dbReference type="PROSITE" id="PS51145">
    <property type="entry name" value="ZU5"/>
    <property type="match status" value="2"/>
</dbReference>
<dbReference type="Pfam" id="PF13637">
    <property type="entry name" value="Ank_4"/>
    <property type="match status" value="2"/>
</dbReference>
<feature type="compositionally biased region" description="Basic and acidic residues" evidence="16">
    <location>
        <begin position="1497"/>
        <end position="1510"/>
    </location>
</feature>
<keyword evidence="5" id="KW-0597">Phosphoprotein</keyword>
<dbReference type="Pfam" id="PF00023">
    <property type="entry name" value="Ank"/>
    <property type="match status" value="3"/>
</dbReference>
<feature type="compositionally biased region" description="Low complexity" evidence="16">
    <location>
        <begin position="1596"/>
        <end position="1608"/>
    </location>
</feature>
<dbReference type="SUPFAM" id="SSF48403">
    <property type="entry name" value="Ankyrin repeat"/>
    <property type="match status" value="2"/>
</dbReference>
<feature type="repeat" description="ANK" evidence="15">
    <location>
        <begin position="39"/>
        <end position="71"/>
    </location>
</feature>
<dbReference type="PRINTS" id="PR01415">
    <property type="entry name" value="ANKYRIN"/>
</dbReference>
<feature type="compositionally biased region" description="Polar residues" evidence="16">
    <location>
        <begin position="1571"/>
        <end position="1587"/>
    </location>
</feature>
<gene>
    <name evidence="20" type="primary">ANK2</name>
</gene>
<protein>
    <submittedName>
        <fullName evidence="20">Ankyrin-2</fullName>
    </submittedName>
</protein>
<dbReference type="SMART" id="SM00248">
    <property type="entry name" value="ANK"/>
    <property type="match status" value="23"/>
</dbReference>
<feature type="domain" description="ZU5" evidence="18">
    <location>
        <begin position="1076"/>
        <end position="1222"/>
    </location>
</feature>
<dbReference type="Pfam" id="PF17809">
    <property type="entry name" value="UPA_2"/>
    <property type="match status" value="1"/>
</dbReference>
<evidence type="ECO:0000256" key="6">
    <source>
        <dbReference type="ARBA" id="ARBA00022737"/>
    </source>
</evidence>
<dbReference type="SMART" id="SM00218">
    <property type="entry name" value="ZU5"/>
    <property type="match status" value="1"/>
</dbReference>
<feature type="repeat" description="ANK" evidence="15">
    <location>
        <begin position="233"/>
        <end position="265"/>
    </location>
</feature>
<dbReference type="FunFam" id="1.25.40.20:FF:000003">
    <property type="entry name" value="Ankyrin, isoform B"/>
    <property type="match status" value="1"/>
</dbReference>
<feature type="repeat" description="ANK" evidence="15">
    <location>
        <begin position="431"/>
        <end position="463"/>
    </location>
</feature>
<feature type="repeat" description="ANK" evidence="15">
    <location>
        <begin position="299"/>
        <end position="331"/>
    </location>
</feature>
<feature type="domain" description="ZU5" evidence="18">
    <location>
        <begin position="919"/>
        <end position="1074"/>
    </location>
</feature>
<dbReference type="Gene3D" id="1.25.40.20">
    <property type="entry name" value="Ankyrin repeat-containing domain"/>
    <property type="match status" value="3"/>
</dbReference>
<evidence type="ECO:0000256" key="14">
    <source>
        <dbReference type="ARBA" id="ARBA00034100"/>
    </source>
</evidence>
<feature type="region of interest" description="Disordered" evidence="16">
    <location>
        <begin position="1479"/>
        <end position="1643"/>
    </location>
</feature>
<dbReference type="SUPFAM" id="SSF47986">
    <property type="entry name" value="DEATH domain"/>
    <property type="match status" value="1"/>
</dbReference>
<feature type="compositionally biased region" description="Polar residues" evidence="16">
    <location>
        <begin position="1871"/>
        <end position="1882"/>
    </location>
</feature>
<dbReference type="FunFam" id="1.25.40.20:FF:000002">
    <property type="entry name" value="Ankyrin-2 isoform 2"/>
    <property type="match status" value="1"/>
</dbReference>
<keyword evidence="7" id="KW-0770">Synapse</keyword>
<sequence length="1932" mass="209992">MLQKSDSNASFLRAARAGNLDKVVEYLKGGIDINTCNQNGLNALHLAAKEGHVGLVQELLGRGSAVDSATKKGNTALHIASLAGQAEVVKVLVKEGANINAQSQNGFTPLYMAAQENHIDVVKYLLENGANQSTATEDGFTPLAVALQQGHNQAVAILLENDTKGKVRLPALHIAARKDDTKSAALLLQNDHNADVQSKSGFTPLHIAAHYGNVNVATLLLNRGAAVDFTARNGITPLHVASKRGNTNMVKLLLDRGGQIDAKTRDGLTPLHCAARSGHEQVVELVLERGAPLLARTKNGLSPLHMAAQGDHVECVKHLLQHKAPVDDVTLDYLTALHVAAHCGHYRVTKLLLDKRANPNARALNGFTPLHIACKKNRIKVMELLVKYGASIQAVTESGLTPVHVAAFMGHLNIVLLLLQNGASPDVTNVRGETALHMAARAGQVEVVRCLLRNGALVDARAREEQTPLHIASRLGKTEIVQLLLQHMAHPDAATTNGYTPLHISAREGQVDVASVLLEAGAAHSLATKKGFTPLHVAAKYGSLDVAKLLLQRRAAADSAGKNGLTPLHVAAHYDNQKVALLLLEKGASPHATAKNGYTPLHIAAKKNQMQIASTLLGYGAETDTVTKQGVTPLHLASQEGHSDMVTLLLEKGANIYTSTKSGLTALHLAAQEDKVNVADILTKHGADEDAHTKLGYTPLIVACHYGNVKMVNFLLKQGADVNAKTKNGYTPLHQAAQQGHTHVINVLLQHGARPEATTANGNTALAIAKRLGYISVVDTLKVVTEEVTTTTTTITEKHKLNVPETMTEVLDVSDEEGDDTMTGDGGEYLRPEDLKELGDDSLPSSQFLDGVNYLRYSLEGGRSDSLRSFSSDRSHTLSHASYLRDSAMIDDTVLIPSHQLEPRVPLHNVMVNGMAESFLVSFMVDARGGAMRGCRHHGLRIIIPPRKCTAPTRVTCRLVKRHRLATMPPMVEGEGLASRLIEVGPSGAQFLGPVIVEIPHFAALRGKERELVVLRSENGDSWKEHLCDCTEDELNEVLNGVDEVLDSAEDLDRKRICRIVTRDFPQYFAVVSRVKQDSHLIGPEGGVLSSTVVPQVQAVFPEGALTKRIRVGLQAQPTHSELVRKVLGSKATFSPIVTLEPRRRKFHKPITMTIPVPKAASDVTLNGFGGDAPTLRLLCSITGGTTPAQWEDITGTTPLTFVSECVSFTTNVSASMAKFVVFAKSHDPIEARLRCFCMTDDKVDKTLEQQENFAEVARSRDVEVLEGKPIYVDCFGNLVPLTKSGQHHIFSFFAFKENRLPLFVKVRDTTQEPCGRLSFMKEPKSTRGLVHQAICNLNITLPLYIKESESDQEQEEEIDMTSEKNQQDERDWMAERLACVADHLGFSWTELARELGFTEEQVHQIRIENPNSLQDQSHALLRHWLERDCRHAADASLVGCLTKISRMDIVHLMEASSEPLGGRAGRSHAEAERAIALDRSEGFPALPEEPGAAEPGRAEELAAPRESVSRHHPPVVSEEDLSVESSASQDGVPRANGDSSATQRSPPAQKEQAWQGGPGEVPGLPGESPRQQQRDCSVTTPGTEVSGSWKATAAPGSPSETPEEVGGPPEGERPHLQPPTVQEPEEPPEGRRGASAQRTSLVIVESVDDQPPAFERLDEDAAFQKELTEELGELEVSSDEEATVTTRVVRRRVIVQGDDVPDVPAETATEEEYVDEHGRTVVKKVTRKVIRRYVSSDGTEKEEVTMQGLPQEPVSVEEGDGYSRVVKRVVLRSDTEQSEVTLSEPGLSGSTSQFQAEPVEGRRVSKVVKTTVVRGERVEKHLGDSSLATDLPSAKDDFEKALSYAGSHADVHSPALVESQTLKEDGSVIKRTTMSRASTQKRAVVKDQQGTRVHQEHLAGVPEALEPDDLQRDLRRLLRRLCEEDLEQEAE</sequence>
<dbReference type="Gene3D" id="1.10.533.10">
    <property type="entry name" value="Death Domain, Fas"/>
    <property type="match status" value="1"/>
</dbReference>
<evidence type="ECO:0000259" key="17">
    <source>
        <dbReference type="PROSITE" id="PS50017"/>
    </source>
</evidence>
<dbReference type="GO" id="GO:0045211">
    <property type="term" value="C:postsynaptic membrane"/>
    <property type="evidence" value="ECO:0007669"/>
    <property type="project" value="UniProtKB-SubCell"/>
</dbReference>
<feature type="repeat" description="ANK" evidence="15">
    <location>
        <begin position="596"/>
        <end position="628"/>
    </location>
</feature>
<feature type="region of interest" description="Disordered" evidence="16">
    <location>
        <begin position="1738"/>
        <end position="1761"/>
    </location>
</feature>
<keyword evidence="9" id="KW-0472">Membrane</keyword>
<feature type="repeat" description="ANK" evidence="15">
    <location>
        <begin position="200"/>
        <end position="232"/>
    </location>
</feature>
<evidence type="ECO:0000256" key="13">
    <source>
        <dbReference type="ARBA" id="ARBA00024012"/>
    </source>
</evidence>
<evidence type="ECO:0000256" key="11">
    <source>
        <dbReference type="ARBA" id="ARBA00023228"/>
    </source>
</evidence>
<dbReference type="InterPro" id="IPR051165">
    <property type="entry name" value="Multifunctional_ANK_Repeat"/>
</dbReference>
<feature type="repeat" description="ANK" evidence="15">
    <location>
        <begin position="497"/>
        <end position="529"/>
    </location>
</feature>
<feature type="repeat" description="ANK" evidence="15">
    <location>
        <begin position="629"/>
        <end position="661"/>
    </location>
</feature>
<dbReference type="FunFam" id="2.60.220.30:FF:000002">
    <property type="entry name" value="Ankyrin-3 isoform 2"/>
    <property type="match status" value="1"/>
</dbReference>
<keyword evidence="10" id="KW-0206">Cytoskeleton</keyword>
<dbReference type="OrthoDB" id="20872at2759"/>
<evidence type="ECO:0000256" key="1">
    <source>
        <dbReference type="ARBA" id="ARBA00004245"/>
    </source>
</evidence>
<dbReference type="SMART" id="SM00005">
    <property type="entry name" value="DEATH"/>
    <property type="match status" value="1"/>
</dbReference>
<feature type="repeat" description="ANK" evidence="15">
    <location>
        <begin position="695"/>
        <end position="727"/>
    </location>
</feature>
<dbReference type="FunFam" id="1.10.533.10:FF:000002">
    <property type="entry name" value="Ankyrin-3 isoform 2"/>
    <property type="match status" value="1"/>
</dbReference>
<comment type="subcellular location">
    <subcellularLocation>
        <location evidence="13">Cell membrane</location>
        <location evidence="13">Sarcolemma</location>
        <location evidence="13">T-tubule</location>
    </subcellularLocation>
    <subcellularLocation>
        <location evidence="1">Cytoplasm</location>
        <location evidence="1">Cytoskeleton</location>
    </subcellularLocation>
    <subcellularLocation>
        <location evidence="2">Lysosome</location>
    </subcellularLocation>
    <subcellularLocation>
        <location evidence="14">Postsynaptic cell membrane</location>
    </subcellularLocation>
</comment>
<feature type="repeat" description="ANK" evidence="15">
    <location>
        <begin position="72"/>
        <end position="104"/>
    </location>
</feature>
<dbReference type="RefSeq" id="XP_023376630.1">
    <property type="nucleotide sequence ID" value="XM_023520862.1"/>
</dbReference>
<dbReference type="PANTHER" id="PTHR24123:SF49">
    <property type="entry name" value="ANKYRIN-2-LIKE ISOFORM X1"/>
    <property type="match status" value="1"/>
</dbReference>
<feature type="repeat" description="ANK" evidence="15">
    <location>
        <begin position="728"/>
        <end position="760"/>
    </location>
</feature>
<keyword evidence="11" id="KW-0458">Lysosome</keyword>
<keyword evidence="12" id="KW-0628">Postsynaptic cell membrane</keyword>
<dbReference type="GO" id="GO:0005856">
    <property type="term" value="C:cytoskeleton"/>
    <property type="evidence" value="ECO:0007669"/>
    <property type="project" value="UniProtKB-SubCell"/>
</dbReference>
<evidence type="ECO:0000313" key="19">
    <source>
        <dbReference type="Proteomes" id="UP000515202"/>
    </source>
</evidence>
<dbReference type="CTD" id="287"/>
<keyword evidence="6" id="KW-0677">Repeat</keyword>
<dbReference type="PROSITE" id="PS50297">
    <property type="entry name" value="ANK_REP_REGION"/>
    <property type="match status" value="20"/>
</dbReference>
<feature type="repeat" description="ANK" evidence="15">
    <location>
        <begin position="464"/>
        <end position="496"/>
    </location>
</feature>
<dbReference type="InterPro" id="IPR036770">
    <property type="entry name" value="Ankyrin_rpt-contain_sf"/>
</dbReference>
<dbReference type="Proteomes" id="UP000515202">
    <property type="component" value="Unplaced"/>
</dbReference>
<feature type="repeat" description="ANK" evidence="15">
    <location>
        <begin position="332"/>
        <end position="364"/>
    </location>
</feature>
<evidence type="ECO:0000256" key="4">
    <source>
        <dbReference type="ARBA" id="ARBA00022490"/>
    </source>
</evidence>
<dbReference type="Pfam" id="PF00531">
    <property type="entry name" value="Death"/>
    <property type="match status" value="1"/>
</dbReference>
<dbReference type="InterPro" id="IPR040745">
    <property type="entry name" value="Ankyrin_UPA"/>
</dbReference>
<evidence type="ECO:0000256" key="12">
    <source>
        <dbReference type="ARBA" id="ARBA00023257"/>
    </source>
</evidence>
<keyword evidence="4" id="KW-0963">Cytoplasm</keyword>
<dbReference type="KEGG" id="pvp:105302766"/>
<feature type="repeat" description="ANK" evidence="15">
    <location>
        <begin position="662"/>
        <end position="694"/>
    </location>
</feature>
<evidence type="ECO:0000313" key="20">
    <source>
        <dbReference type="RefSeq" id="XP_023376630.1"/>
    </source>
</evidence>
<dbReference type="GO" id="GO:0072659">
    <property type="term" value="P:protein localization to plasma membrane"/>
    <property type="evidence" value="ECO:0007669"/>
    <property type="project" value="UniProtKB-ARBA"/>
</dbReference>
<dbReference type="GO" id="GO:0007165">
    <property type="term" value="P:signal transduction"/>
    <property type="evidence" value="ECO:0007669"/>
    <property type="project" value="InterPro"/>
</dbReference>
<feature type="compositionally biased region" description="Low complexity" evidence="16">
    <location>
        <begin position="1485"/>
        <end position="1496"/>
    </location>
</feature>
<dbReference type="PROSITE" id="PS50088">
    <property type="entry name" value="ANK_REPEAT"/>
    <property type="match status" value="20"/>
</dbReference>
<evidence type="ECO:0000256" key="5">
    <source>
        <dbReference type="ARBA" id="ARBA00022553"/>
    </source>
</evidence>
<dbReference type="InterPro" id="IPR000488">
    <property type="entry name" value="Death_dom"/>
</dbReference>
<dbReference type="Pfam" id="PF00791">
    <property type="entry name" value="ZU5"/>
    <property type="match status" value="2"/>
</dbReference>
<dbReference type="Gene3D" id="2.60.220.30">
    <property type="match status" value="2"/>
</dbReference>
<dbReference type="Pfam" id="PF12796">
    <property type="entry name" value="Ank_2"/>
    <property type="match status" value="6"/>
</dbReference>
<feature type="repeat" description="ANK" evidence="15">
    <location>
        <begin position="105"/>
        <end position="137"/>
    </location>
</feature>
<proteinExistence type="predicted"/>
<keyword evidence="19" id="KW-1185">Reference proteome</keyword>
<dbReference type="InterPro" id="IPR002110">
    <property type="entry name" value="Ankyrin_rpt"/>
</dbReference>
<feature type="repeat" description="ANK" evidence="15">
    <location>
        <begin position="365"/>
        <end position="397"/>
    </location>
</feature>
<keyword evidence="8 15" id="KW-0040">ANK repeat</keyword>
<evidence type="ECO:0000256" key="2">
    <source>
        <dbReference type="ARBA" id="ARBA00004371"/>
    </source>
</evidence>
<dbReference type="PROSITE" id="PS50017">
    <property type="entry name" value="DEATH_DOMAIN"/>
    <property type="match status" value="1"/>
</dbReference>
<evidence type="ECO:0000256" key="3">
    <source>
        <dbReference type="ARBA" id="ARBA00022475"/>
    </source>
</evidence>
<organism evidence="19 20">
    <name type="scientific">Pteropus vampyrus</name>
    <name type="common">Large flying fox</name>
    <dbReference type="NCBI Taxonomy" id="132908"/>
    <lineage>
        <taxon>Eukaryota</taxon>
        <taxon>Metazoa</taxon>
        <taxon>Chordata</taxon>
        <taxon>Craniata</taxon>
        <taxon>Vertebrata</taxon>
        <taxon>Euteleostomi</taxon>
        <taxon>Mammalia</taxon>
        <taxon>Eutheria</taxon>
        <taxon>Laurasiatheria</taxon>
        <taxon>Chiroptera</taxon>
        <taxon>Yinpterochiroptera</taxon>
        <taxon>Pteropodoidea</taxon>
        <taxon>Pteropodidae</taxon>
        <taxon>Pteropodinae</taxon>
        <taxon>Pteropus</taxon>
    </lineage>
</organism>
<evidence type="ECO:0000256" key="10">
    <source>
        <dbReference type="ARBA" id="ARBA00023212"/>
    </source>
</evidence>
<dbReference type="FunFam" id="2.60.220.30:FF:000001">
    <property type="entry name" value="Ankyrin-3 isoform 2"/>
    <property type="match status" value="1"/>
</dbReference>
<dbReference type="GO" id="GO:0030315">
    <property type="term" value="C:T-tubule"/>
    <property type="evidence" value="ECO:0007669"/>
    <property type="project" value="UniProtKB-SubCell"/>
</dbReference>
<feature type="repeat" description="ANK" evidence="15">
    <location>
        <begin position="398"/>
        <end position="430"/>
    </location>
</feature>
<dbReference type="GeneID" id="105302766"/>
<feature type="region of interest" description="Disordered" evidence="16">
    <location>
        <begin position="1775"/>
        <end position="1803"/>
    </location>
</feature>
<evidence type="ECO:0000256" key="16">
    <source>
        <dbReference type="SAM" id="MobiDB-lite"/>
    </source>
</evidence>
<dbReference type="FunFam" id="1.25.40.20:FF:000001">
    <property type="entry name" value="Ankyrin-2 isoform 2"/>
    <property type="match status" value="1"/>
</dbReference>
<dbReference type="GO" id="GO:0005764">
    <property type="term" value="C:lysosome"/>
    <property type="evidence" value="ECO:0007669"/>
    <property type="project" value="UniProtKB-SubCell"/>
</dbReference>
<feature type="compositionally biased region" description="Polar residues" evidence="16">
    <location>
        <begin position="1538"/>
        <end position="1547"/>
    </location>
</feature>